<dbReference type="InterPro" id="IPR002156">
    <property type="entry name" value="RNaseH_domain"/>
</dbReference>
<dbReference type="PANTHER" id="PTHR47723:SF19">
    <property type="entry name" value="POLYNUCLEOTIDYL TRANSFERASE, RIBONUCLEASE H-LIKE SUPERFAMILY PROTEIN"/>
    <property type="match status" value="1"/>
</dbReference>
<accession>A0A2I0KUN6</accession>
<gene>
    <name evidence="2" type="ORF">CRG98_007548</name>
</gene>
<evidence type="ECO:0000259" key="1">
    <source>
        <dbReference type="Pfam" id="PF13456"/>
    </source>
</evidence>
<name>A0A2I0KUN6_PUNGR</name>
<dbReference type="InterPro" id="IPR036397">
    <property type="entry name" value="RNaseH_sf"/>
</dbReference>
<dbReference type="Proteomes" id="UP000233551">
    <property type="component" value="Unassembled WGS sequence"/>
</dbReference>
<dbReference type="SUPFAM" id="SSF53098">
    <property type="entry name" value="Ribonuclease H-like"/>
    <property type="match status" value="1"/>
</dbReference>
<dbReference type="PANTHER" id="PTHR47723">
    <property type="entry name" value="OS05G0353850 PROTEIN"/>
    <property type="match status" value="1"/>
</dbReference>
<dbReference type="CDD" id="cd06222">
    <property type="entry name" value="RNase_H_like"/>
    <property type="match status" value="1"/>
</dbReference>
<proteinExistence type="predicted"/>
<dbReference type="AlphaFoldDB" id="A0A2I0KUN6"/>
<feature type="domain" description="RNase H type-1" evidence="1">
    <location>
        <begin position="4"/>
        <end position="74"/>
    </location>
</feature>
<evidence type="ECO:0000313" key="2">
    <source>
        <dbReference type="EMBL" id="PKI72053.1"/>
    </source>
</evidence>
<dbReference type="GO" id="GO:0003676">
    <property type="term" value="F:nucleic acid binding"/>
    <property type="evidence" value="ECO:0007669"/>
    <property type="project" value="InterPro"/>
</dbReference>
<keyword evidence="3" id="KW-1185">Reference proteome</keyword>
<dbReference type="InterPro" id="IPR044730">
    <property type="entry name" value="RNase_H-like_dom_plant"/>
</dbReference>
<dbReference type="InterPro" id="IPR012337">
    <property type="entry name" value="RNaseH-like_sf"/>
</dbReference>
<organism evidence="2 3">
    <name type="scientific">Punica granatum</name>
    <name type="common">Pomegranate</name>
    <dbReference type="NCBI Taxonomy" id="22663"/>
    <lineage>
        <taxon>Eukaryota</taxon>
        <taxon>Viridiplantae</taxon>
        <taxon>Streptophyta</taxon>
        <taxon>Embryophyta</taxon>
        <taxon>Tracheophyta</taxon>
        <taxon>Spermatophyta</taxon>
        <taxon>Magnoliopsida</taxon>
        <taxon>eudicotyledons</taxon>
        <taxon>Gunneridae</taxon>
        <taxon>Pentapetalae</taxon>
        <taxon>rosids</taxon>
        <taxon>malvids</taxon>
        <taxon>Myrtales</taxon>
        <taxon>Lythraceae</taxon>
        <taxon>Punica</taxon>
    </lineage>
</organism>
<evidence type="ECO:0000313" key="3">
    <source>
        <dbReference type="Proteomes" id="UP000233551"/>
    </source>
</evidence>
<dbReference type="InterPro" id="IPR053151">
    <property type="entry name" value="RNase_H-like"/>
</dbReference>
<dbReference type="Pfam" id="PF13456">
    <property type="entry name" value="RVT_3"/>
    <property type="match status" value="1"/>
</dbReference>
<dbReference type="GO" id="GO:0004523">
    <property type="term" value="F:RNA-DNA hybrid ribonuclease activity"/>
    <property type="evidence" value="ECO:0007669"/>
    <property type="project" value="InterPro"/>
</dbReference>
<sequence>MLALISLQYAWDLGLRRIILKVDSKVVKLMITRPSPTAASTELLVNDIRELLVRDWQVQICHTYREGNACADWMGWSATRLSPRSHFYAHPPSGVLPLLLGDLSGASLPRLCFM</sequence>
<protein>
    <recommendedName>
        <fullName evidence="1">RNase H type-1 domain-containing protein</fullName>
    </recommendedName>
</protein>
<dbReference type="Gene3D" id="3.30.420.10">
    <property type="entry name" value="Ribonuclease H-like superfamily/Ribonuclease H"/>
    <property type="match status" value="1"/>
</dbReference>
<comment type="caution">
    <text evidence="2">The sequence shown here is derived from an EMBL/GenBank/DDBJ whole genome shotgun (WGS) entry which is preliminary data.</text>
</comment>
<reference evidence="2 3" key="1">
    <citation type="submission" date="2017-11" db="EMBL/GenBank/DDBJ databases">
        <title>De-novo sequencing of pomegranate (Punica granatum L.) genome.</title>
        <authorList>
            <person name="Akparov Z."/>
            <person name="Amiraslanov A."/>
            <person name="Hajiyeva S."/>
            <person name="Abbasov M."/>
            <person name="Kaur K."/>
            <person name="Hamwieh A."/>
            <person name="Solovyev V."/>
            <person name="Salamov A."/>
            <person name="Braich B."/>
            <person name="Kosarev P."/>
            <person name="Mahmoud A."/>
            <person name="Hajiyev E."/>
            <person name="Babayeva S."/>
            <person name="Izzatullayeva V."/>
            <person name="Mammadov A."/>
            <person name="Mammadov A."/>
            <person name="Sharifova S."/>
            <person name="Ojaghi J."/>
            <person name="Eynullazada K."/>
            <person name="Bayramov B."/>
            <person name="Abdulazimova A."/>
            <person name="Shahmuradov I."/>
        </authorList>
    </citation>
    <scope>NUCLEOTIDE SEQUENCE [LARGE SCALE GENOMIC DNA]</scope>
    <source>
        <strain evidence="3">cv. AG2017</strain>
        <tissue evidence="2">Leaf</tissue>
    </source>
</reference>
<dbReference type="EMBL" id="PGOL01000342">
    <property type="protein sequence ID" value="PKI72053.1"/>
    <property type="molecule type" value="Genomic_DNA"/>
</dbReference>